<dbReference type="Proteomes" id="UP000886841">
    <property type="component" value="Unassembled WGS sequence"/>
</dbReference>
<evidence type="ECO:0000313" key="3">
    <source>
        <dbReference type="Proteomes" id="UP000886841"/>
    </source>
</evidence>
<reference evidence="2" key="2">
    <citation type="journal article" date="2021" name="PeerJ">
        <title>Extensive microbial diversity within the chicken gut microbiome revealed by metagenomics and culture.</title>
        <authorList>
            <person name="Gilroy R."/>
            <person name="Ravi A."/>
            <person name="Getino M."/>
            <person name="Pursley I."/>
            <person name="Horton D.L."/>
            <person name="Alikhan N.F."/>
            <person name="Baker D."/>
            <person name="Gharbi K."/>
            <person name="Hall N."/>
            <person name="Watson M."/>
            <person name="Adriaenssens E.M."/>
            <person name="Foster-Nyarko E."/>
            <person name="Jarju S."/>
            <person name="Secka A."/>
            <person name="Antonio M."/>
            <person name="Oren A."/>
            <person name="Chaudhuri R.R."/>
            <person name="La Ragione R."/>
            <person name="Hildebrand F."/>
            <person name="Pallen M.J."/>
        </authorList>
    </citation>
    <scope>NUCLEOTIDE SEQUENCE</scope>
    <source>
        <strain evidence="2">ChiSxjej1B13-7041</strain>
    </source>
</reference>
<protein>
    <submittedName>
        <fullName evidence="2">Phosphoenolpyruvate synthase</fullName>
    </submittedName>
</protein>
<proteinExistence type="predicted"/>
<dbReference type="PANTHER" id="PTHR43615:SF1">
    <property type="entry name" value="PPDK_N DOMAIN-CONTAINING PROTEIN"/>
    <property type="match status" value="1"/>
</dbReference>
<dbReference type="InterPro" id="IPR002192">
    <property type="entry name" value="PPDK_AMP/ATP-bd"/>
</dbReference>
<dbReference type="EMBL" id="DVHU01000118">
    <property type="protein sequence ID" value="HIR94396.1"/>
    <property type="molecule type" value="Genomic_DNA"/>
</dbReference>
<dbReference type="InterPro" id="IPR051549">
    <property type="entry name" value="PEP_Utilizing_Enz"/>
</dbReference>
<dbReference type="GO" id="GO:0016301">
    <property type="term" value="F:kinase activity"/>
    <property type="evidence" value="ECO:0007669"/>
    <property type="project" value="InterPro"/>
</dbReference>
<dbReference type="AlphaFoldDB" id="A0A9D1EM62"/>
<gene>
    <name evidence="2" type="ORF">IAB98_13360</name>
</gene>
<dbReference type="Gene3D" id="3.30.1490.20">
    <property type="entry name" value="ATP-grasp fold, A domain"/>
    <property type="match status" value="1"/>
</dbReference>
<dbReference type="GO" id="GO:0005524">
    <property type="term" value="F:ATP binding"/>
    <property type="evidence" value="ECO:0007669"/>
    <property type="project" value="InterPro"/>
</dbReference>
<feature type="domain" description="Pyruvate phosphate dikinase AMP/ATP-binding" evidence="1">
    <location>
        <begin position="292"/>
        <end position="670"/>
    </location>
</feature>
<dbReference type="InterPro" id="IPR013815">
    <property type="entry name" value="ATP_grasp_subdomain_1"/>
</dbReference>
<dbReference type="SUPFAM" id="SSF56059">
    <property type="entry name" value="Glutathione synthetase ATP-binding domain-like"/>
    <property type="match status" value="1"/>
</dbReference>
<evidence type="ECO:0000313" key="2">
    <source>
        <dbReference type="EMBL" id="HIR94396.1"/>
    </source>
</evidence>
<comment type="caution">
    <text evidence="2">The sequence shown here is derived from an EMBL/GenBank/DDBJ whole genome shotgun (WGS) entry which is preliminary data.</text>
</comment>
<evidence type="ECO:0000259" key="1">
    <source>
        <dbReference type="Pfam" id="PF01326"/>
    </source>
</evidence>
<organism evidence="2 3">
    <name type="scientific">Candidatus Egerieimonas intestinavium</name>
    <dbReference type="NCBI Taxonomy" id="2840777"/>
    <lineage>
        <taxon>Bacteria</taxon>
        <taxon>Bacillati</taxon>
        <taxon>Bacillota</taxon>
        <taxon>Clostridia</taxon>
        <taxon>Lachnospirales</taxon>
        <taxon>Lachnospiraceae</taxon>
        <taxon>Lachnospiraceae incertae sedis</taxon>
        <taxon>Candidatus Egerieimonas</taxon>
    </lineage>
</organism>
<accession>A0A9D1EM62</accession>
<reference evidence="2" key="1">
    <citation type="submission" date="2020-10" db="EMBL/GenBank/DDBJ databases">
        <authorList>
            <person name="Gilroy R."/>
        </authorList>
    </citation>
    <scope>NUCLEOTIDE SEQUENCE</scope>
    <source>
        <strain evidence="2">ChiSxjej1B13-7041</strain>
    </source>
</reference>
<sequence length="856" mass="98744">MGAFDRVLSGISGLDNLLDYIRMGDNVVWQVTDLEEFRSFMEPFVEQAVKDKRNLIYMRFADHEPLLTPREGLKIFEFNPDKGFEAFTVDIYNRITIEGRDAFYVFDSLSSLQSVWYTDLMMGNFFRVTCPYLFKLDTVAYFPLLRGRHSFDAIARIRDTTQLLLDVHTGEKRYVHPLKVWNRYSAKMFLPHSCSMDLENFMAVDGGVALSKYYQILEDEDAQKQDQNYDSHDRFFSMAKLEYQQGRFQEDTENQILESTMTKDKRLQEMLKKYFQPKDYFKLRDRMIGSGAIGGKACGMLLARKIAHTLLPEYRTHSEAHDSYYIGSDVFYTYIVSNNCWETRIAQRTEEGYFEKAGSLREALLSGEFPSNIREKFRSVLEYFGQSPIIVRSSSFLEDGFGNAFAGKYESVFCVNQGTLEERMKVFEDAVRTVYASVMDISALEYRKQRGLEYQDEQMAVLVQRVSGSHWGPYFFPAAAGVGYSYSAYKWSKDMDQSAGMLRIVAGLGTRAVDRTENDYPRLVNLDRPGISMQTNVADKHRFSQKNLDVLDTEANSLLTKSAEELMELLPLWYKRTVMERDYEAEDALKRMGRWRQVWFVTCQNLLENREFTGMMQKLLKTLEEVYGNPVDIEYTVNTDEEGAFVLNLLQCRPLFTGNRGGKVEIPALSKEKTFFRLKDSSVGNSLEKQIHVVIQIEPKLYYEYPYGGKYRVAEAVGKINRYYKGSGKNILLMTPGRIGTSSPELGVPVTFADISGVCGICEVSDSRAGYMPELSYGSHMFQDMVEAEIFYSALWEDKRKLSYEPELFAAETNLFPQICPDMEELFSMFRVTEPENLYYWNDVMTGETLCGFAES</sequence>
<dbReference type="Pfam" id="PF01326">
    <property type="entry name" value="PPDK_N"/>
    <property type="match status" value="1"/>
</dbReference>
<name>A0A9D1EM62_9FIRM</name>
<dbReference type="PANTHER" id="PTHR43615">
    <property type="entry name" value="PHOSPHOENOLPYRUVATE SYNTHASE-RELATED"/>
    <property type="match status" value="1"/>
</dbReference>